<feature type="transmembrane region" description="Helical" evidence="6">
    <location>
        <begin position="314"/>
        <end position="341"/>
    </location>
</feature>
<feature type="transmembrane region" description="Helical" evidence="6">
    <location>
        <begin position="353"/>
        <end position="373"/>
    </location>
</feature>
<feature type="transmembrane region" description="Helical" evidence="6">
    <location>
        <begin position="216"/>
        <end position="237"/>
    </location>
</feature>
<dbReference type="PANTHER" id="PTHR23502">
    <property type="entry name" value="MAJOR FACILITATOR SUPERFAMILY"/>
    <property type="match status" value="1"/>
</dbReference>
<dbReference type="PROSITE" id="PS00216">
    <property type="entry name" value="SUGAR_TRANSPORT_1"/>
    <property type="match status" value="1"/>
</dbReference>
<feature type="transmembrane region" description="Helical" evidence="6">
    <location>
        <begin position="125"/>
        <end position="145"/>
    </location>
</feature>
<evidence type="ECO:0000313" key="9">
    <source>
        <dbReference type="Proteomes" id="UP000193240"/>
    </source>
</evidence>
<dbReference type="SUPFAM" id="SSF103473">
    <property type="entry name" value="MFS general substrate transporter"/>
    <property type="match status" value="1"/>
</dbReference>
<dbReference type="Pfam" id="PF07690">
    <property type="entry name" value="MFS_1"/>
    <property type="match status" value="1"/>
</dbReference>
<dbReference type="GO" id="GO:0016020">
    <property type="term" value="C:membrane"/>
    <property type="evidence" value="ECO:0007669"/>
    <property type="project" value="UniProtKB-SubCell"/>
</dbReference>
<feature type="transmembrane region" description="Helical" evidence="6">
    <location>
        <begin position="459"/>
        <end position="480"/>
    </location>
</feature>
<evidence type="ECO:0000256" key="4">
    <source>
        <dbReference type="ARBA" id="ARBA00023136"/>
    </source>
</evidence>
<feature type="transmembrane region" description="Helical" evidence="6">
    <location>
        <begin position="243"/>
        <end position="265"/>
    </location>
</feature>
<keyword evidence="3 6" id="KW-1133">Transmembrane helix</keyword>
<dbReference type="OMA" id="WNSLCPV"/>
<dbReference type="PANTHER" id="PTHR23502:SF60">
    <property type="entry name" value="MAJOR FACILITATOR SUPERFAMILY (MFS) PROFILE DOMAIN-CONTAINING PROTEIN-RELATED"/>
    <property type="match status" value="1"/>
</dbReference>
<dbReference type="InterPro" id="IPR036259">
    <property type="entry name" value="MFS_trans_sf"/>
</dbReference>
<organism evidence="8 9">
    <name type="scientific">Epicoccum nigrum</name>
    <name type="common">Soil fungus</name>
    <name type="synonym">Epicoccum purpurascens</name>
    <dbReference type="NCBI Taxonomy" id="105696"/>
    <lineage>
        <taxon>Eukaryota</taxon>
        <taxon>Fungi</taxon>
        <taxon>Dikarya</taxon>
        <taxon>Ascomycota</taxon>
        <taxon>Pezizomycotina</taxon>
        <taxon>Dothideomycetes</taxon>
        <taxon>Pleosporomycetidae</taxon>
        <taxon>Pleosporales</taxon>
        <taxon>Pleosporineae</taxon>
        <taxon>Didymellaceae</taxon>
        <taxon>Epicoccum</taxon>
    </lineage>
</organism>
<accession>A0A1Y2LJB9</accession>
<dbReference type="STRING" id="105696.A0A1Y2LJB9"/>
<evidence type="ECO:0000313" key="8">
    <source>
        <dbReference type="EMBL" id="OSS43915.1"/>
    </source>
</evidence>
<evidence type="ECO:0000256" key="2">
    <source>
        <dbReference type="ARBA" id="ARBA00022692"/>
    </source>
</evidence>
<protein>
    <recommendedName>
        <fullName evidence="7">Major facilitator superfamily (MFS) profile domain-containing protein</fullName>
    </recommendedName>
</protein>
<reference evidence="8 9" key="1">
    <citation type="journal article" date="2017" name="Genome Announc.">
        <title>Genome sequence of the saprophytic ascomycete Epicoccum nigrum ICMP 19927 strain isolated from New Zealand.</title>
        <authorList>
            <person name="Fokin M."/>
            <person name="Fleetwood D."/>
            <person name="Weir B.S."/>
            <person name="Villas-Boas S.G."/>
        </authorList>
    </citation>
    <scope>NUCLEOTIDE SEQUENCE [LARGE SCALE GENOMIC DNA]</scope>
    <source>
        <strain evidence="8 9">ICMP 19927</strain>
    </source>
</reference>
<evidence type="ECO:0000256" key="3">
    <source>
        <dbReference type="ARBA" id="ARBA00022989"/>
    </source>
</evidence>
<dbReference type="InParanoid" id="A0A1Y2LJB9"/>
<comment type="subcellular location">
    <subcellularLocation>
        <location evidence="1">Membrane</location>
        <topology evidence="1">Multi-pass membrane protein</topology>
    </subcellularLocation>
</comment>
<dbReference type="InterPro" id="IPR011701">
    <property type="entry name" value="MFS"/>
</dbReference>
<dbReference type="GO" id="GO:0042908">
    <property type="term" value="P:xenobiotic transport"/>
    <property type="evidence" value="ECO:0007669"/>
    <property type="project" value="UniProtKB-ARBA"/>
</dbReference>
<proteinExistence type="predicted"/>
<dbReference type="GO" id="GO:0022857">
    <property type="term" value="F:transmembrane transporter activity"/>
    <property type="evidence" value="ECO:0007669"/>
    <property type="project" value="InterPro"/>
</dbReference>
<dbReference type="InterPro" id="IPR005829">
    <property type="entry name" value="Sugar_transporter_CS"/>
</dbReference>
<dbReference type="Proteomes" id="UP000193240">
    <property type="component" value="Unassembled WGS sequence"/>
</dbReference>
<dbReference type="PRINTS" id="PR01036">
    <property type="entry name" value="TCRTETB"/>
</dbReference>
<name>A0A1Y2LJB9_EPING</name>
<dbReference type="PROSITE" id="PS50850">
    <property type="entry name" value="MFS"/>
    <property type="match status" value="1"/>
</dbReference>
<feature type="domain" description="Major facilitator superfamily (MFS) profile" evidence="7">
    <location>
        <begin position="91"/>
        <end position="514"/>
    </location>
</feature>
<keyword evidence="9" id="KW-1185">Reference proteome</keyword>
<evidence type="ECO:0000256" key="1">
    <source>
        <dbReference type="ARBA" id="ARBA00004141"/>
    </source>
</evidence>
<keyword evidence="2 6" id="KW-0812">Transmembrane</keyword>
<gene>
    <name evidence="8" type="ORF">B5807_11403</name>
</gene>
<dbReference type="EMBL" id="KZ107860">
    <property type="protein sequence ID" value="OSS43915.1"/>
    <property type="molecule type" value="Genomic_DNA"/>
</dbReference>
<dbReference type="GO" id="GO:0140115">
    <property type="term" value="P:export across plasma membrane"/>
    <property type="evidence" value="ECO:0007669"/>
    <property type="project" value="UniProtKB-ARBA"/>
</dbReference>
<evidence type="ECO:0000256" key="6">
    <source>
        <dbReference type="SAM" id="Phobius"/>
    </source>
</evidence>
<feature type="transmembrane region" description="Helical" evidence="6">
    <location>
        <begin position="426"/>
        <end position="447"/>
    </location>
</feature>
<feature type="transmembrane region" description="Helical" evidence="6">
    <location>
        <begin position="394"/>
        <end position="414"/>
    </location>
</feature>
<dbReference type="AlphaFoldDB" id="A0A1Y2LJB9"/>
<feature type="transmembrane region" description="Helical" evidence="6">
    <location>
        <begin position="492"/>
        <end position="511"/>
    </location>
</feature>
<evidence type="ECO:0000259" key="7">
    <source>
        <dbReference type="PROSITE" id="PS50850"/>
    </source>
</evidence>
<keyword evidence="4 6" id="KW-0472">Membrane</keyword>
<evidence type="ECO:0000256" key="5">
    <source>
        <dbReference type="SAM" id="MobiDB-lite"/>
    </source>
</evidence>
<dbReference type="Gene3D" id="1.20.1250.20">
    <property type="entry name" value="MFS general substrate transporter like domains"/>
    <property type="match status" value="1"/>
</dbReference>
<dbReference type="InterPro" id="IPR020846">
    <property type="entry name" value="MFS_dom"/>
</dbReference>
<sequence length="521" mass="56593">MTNVVNNAPDSTGVLKTSHATSTDINEETPTTSAQLSSDPMVDVEAALKVEGEPEVNDRLERLRRDHGSTWASTSDLKDPFNWPSRRKFIIGMIFSFGQLIPIMSASMIAAALGNIAHDLKISASTAQITLSSYFLGIAFAPFLIAAMSEMYGRKRVWVACNAWYILWNTLCPVGNSAALMIVGRVMTGAGASVGVTLNGPVMADMYGKAERGRSMAIVTLLPYIGPALGPIIGGLITQYIHWSWIFWIMSLINTAIVLLGLMFIRETYTPVLLRRKAAKDAGSTIETTTYKTLHTRLGPHLMRPLRILVQRPIIWPISLLATISFATYSLMLSTYATLWIDKYNQSELISSLHYISIALGSTMAGQIGAHVMDWLYKCLISRSGGPGIPEFRLPYTLPGILLMPAGLLLYGWAAAYTLPWAVVDVGAVVFTLGSFVASQGVIAYQLDEFGDYGASAGAAVRMLSYSLAFVLPIIVPHLYGTLGYGWGNSTLALAAFVLGVPVVVALWLWGGKLRAMGRRP</sequence>
<feature type="region of interest" description="Disordered" evidence="5">
    <location>
        <begin position="1"/>
        <end position="37"/>
    </location>
</feature>
<feature type="transmembrane region" description="Helical" evidence="6">
    <location>
        <begin position="89"/>
        <end position="113"/>
    </location>
</feature>